<evidence type="ECO:0000313" key="3">
    <source>
        <dbReference type="Proteomes" id="UP000515153"/>
    </source>
</evidence>
<dbReference type="AlphaFoldDB" id="A0A6P8B1B8"/>
<reference evidence="4" key="1">
    <citation type="journal article" date="2019" name="Mol. Biol. Evol.">
        <title>Blast fungal genomes show frequent chromosomal changes, gene gains and losses, and effector gene turnover.</title>
        <authorList>
            <person name="Gomez Luciano L.B."/>
            <person name="Jason Tsai I."/>
            <person name="Chuma I."/>
            <person name="Tosa Y."/>
            <person name="Chen Y.H."/>
            <person name="Li J.Y."/>
            <person name="Li M.Y."/>
            <person name="Jade Lu M.Y."/>
            <person name="Nakayashiki H."/>
            <person name="Li W.H."/>
        </authorList>
    </citation>
    <scope>NUCLEOTIDE SEQUENCE</scope>
    <source>
        <strain evidence="4">NI907</strain>
    </source>
</reference>
<evidence type="ECO:0000256" key="1">
    <source>
        <dbReference type="SAM" id="MobiDB-lite"/>
    </source>
</evidence>
<organism evidence="3 4">
    <name type="scientific">Pyricularia grisea</name>
    <name type="common">Crabgrass-specific blast fungus</name>
    <name type="synonym">Magnaporthe grisea</name>
    <dbReference type="NCBI Taxonomy" id="148305"/>
    <lineage>
        <taxon>Eukaryota</taxon>
        <taxon>Fungi</taxon>
        <taxon>Dikarya</taxon>
        <taxon>Ascomycota</taxon>
        <taxon>Pezizomycotina</taxon>
        <taxon>Sordariomycetes</taxon>
        <taxon>Sordariomycetidae</taxon>
        <taxon>Magnaporthales</taxon>
        <taxon>Pyriculariaceae</taxon>
        <taxon>Pyricularia</taxon>
    </lineage>
</organism>
<reference evidence="4" key="3">
    <citation type="submission" date="2025-08" db="UniProtKB">
        <authorList>
            <consortium name="RefSeq"/>
        </authorList>
    </citation>
    <scope>IDENTIFICATION</scope>
    <source>
        <strain evidence="4">NI907</strain>
    </source>
</reference>
<dbReference type="KEGG" id="pgri:PgNI_07942"/>
<dbReference type="RefSeq" id="XP_030981011.1">
    <property type="nucleotide sequence ID" value="XM_031127946.1"/>
</dbReference>
<protein>
    <submittedName>
        <fullName evidence="4">Uncharacterized protein</fullName>
    </submittedName>
</protein>
<dbReference type="Proteomes" id="UP000515153">
    <property type="component" value="Unplaced"/>
</dbReference>
<proteinExistence type="predicted"/>
<keyword evidence="3" id="KW-1185">Reference proteome</keyword>
<accession>A0A6P8B1B8</accession>
<reference evidence="4" key="2">
    <citation type="submission" date="2019-10" db="EMBL/GenBank/DDBJ databases">
        <authorList>
            <consortium name="NCBI Genome Project"/>
        </authorList>
    </citation>
    <scope>NUCLEOTIDE SEQUENCE</scope>
    <source>
        <strain evidence="4">NI907</strain>
    </source>
</reference>
<evidence type="ECO:0000313" key="4">
    <source>
        <dbReference type="RefSeq" id="XP_030981011.1"/>
    </source>
</evidence>
<feature type="chain" id="PRO_5028425120" evidence="2">
    <location>
        <begin position="20"/>
        <end position="119"/>
    </location>
</feature>
<feature type="signal peptide" evidence="2">
    <location>
        <begin position="1"/>
        <end position="19"/>
    </location>
</feature>
<keyword evidence="2" id="KW-0732">Signal</keyword>
<feature type="region of interest" description="Disordered" evidence="1">
    <location>
        <begin position="89"/>
        <end position="119"/>
    </location>
</feature>
<gene>
    <name evidence="4" type="ORF">PgNI_07942</name>
</gene>
<name>A0A6P8B1B8_PYRGI</name>
<dbReference type="GeneID" id="41962855"/>
<feature type="compositionally biased region" description="Acidic residues" evidence="1">
    <location>
        <begin position="101"/>
        <end position="119"/>
    </location>
</feature>
<evidence type="ECO:0000256" key="2">
    <source>
        <dbReference type="SAM" id="SignalP"/>
    </source>
</evidence>
<sequence>MRTFEFVQAMALFVIGTMALPTPNIADGAASVFEGSLDDVTPRLVPRRIGDDEDEYYCLECGYRSFIVENIENHDCDWEDRYNGEYEWVDNSNDYDHSDDSDTCDNDEEQATGNVEGDD</sequence>